<dbReference type="Pfam" id="PF00096">
    <property type="entry name" value="zf-C2H2"/>
    <property type="match status" value="4"/>
</dbReference>
<dbReference type="SMART" id="SM00355">
    <property type="entry name" value="ZnF_C2H2"/>
    <property type="match status" value="6"/>
</dbReference>
<name>A0A3B3U484_9TELE</name>
<feature type="compositionally biased region" description="Basic and acidic residues" evidence="13">
    <location>
        <begin position="129"/>
        <end position="138"/>
    </location>
</feature>
<evidence type="ECO:0000256" key="9">
    <source>
        <dbReference type="ARBA" id="ARBA00023125"/>
    </source>
</evidence>
<evidence type="ECO:0000256" key="2">
    <source>
        <dbReference type="ARBA" id="ARBA00004123"/>
    </source>
</evidence>
<evidence type="ECO:0000256" key="11">
    <source>
        <dbReference type="ARBA" id="ARBA00023242"/>
    </source>
</evidence>
<feature type="region of interest" description="Disordered" evidence="13">
    <location>
        <begin position="205"/>
        <end position="236"/>
    </location>
</feature>
<keyword evidence="7" id="KW-0862">Zinc</keyword>
<dbReference type="GO" id="GO:0000981">
    <property type="term" value="F:DNA-binding transcription factor activity, RNA polymerase II-specific"/>
    <property type="evidence" value="ECO:0007669"/>
    <property type="project" value="TreeGrafter"/>
</dbReference>
<evidence type="ECO:0000256" key="6">
    <source>
        <dbReference type="ARBA" id="ARBA00022771"/>
    </source>
</evidence>
<proteinExistence type="inferred from homology"/>
<dbReference type="FunFam" id="3.30.160.60:FF:001116">
    <property type="entry name" value="Zinc finger protein 562"/>
    <property type="match status" value="1"/>
</dbReference>
<keyword evidence="9" id="KW-0238">DNA-binding</keyword>
<dbReference type="PROSITE" id="PS00028">
    <property type="entry name" value="ZINC_FINGER_C2H2_1"/>
    <property type="match status" value="5"/>
</dbReference>
<keyword evidence="16" id="KW-1185">Reference proteome</keyword>
<dbReference type="GeneTree" id="ENSGT00940000154446"/>
<dbReference type="PANTHER" id="PTHR23226">
    <property type="entry name" value="ZINC FINGER AND SCAN DOMAIN-CONTAINING"/>
    <property type="match status" value="1"/>
</dbReference>
<dbReference type="FunFam" id="3.30.160.60:FF:000087">
    <property type="entry name" value="Zinc finger protein 354B"/>
    <property type="match status" value="1"/>
</dbReference>
<dbReference type="Pfam" id="PF13894">
    <property type="entry name" value="zf-C2H2_4"/>
    <property type="match status" value="1"/>
</dbReference>
<reference evidence="15" key="1">
    <citation type="submission" date="2025-08" db="UniProtKB">
        <authorList>
            <consortium name="Ensembl"/>
        </authorList>
    </citation>
    <scope>IDENTIFICATION</scope>
</reference>
<dbReference type="GO" id="GO:0042802">
    <property type="term" value="F:identical protein binding"/>
    <property type="evidence" value="ECO:0007669"/>
    <property type="project" value="UniProtKB-ARBA"/>
</dbReference>
<dbReference type="Proteomes" id="UP000261500">
    <property type="component" value="Unplaced"/>
</dbReference>
<dbReference type="GO" id="GO:0005634">
    <property type="term" value="C:nucleus"/>
    <property type="evidence" value="ECO:0007669"/>
    <property type="project" value="UniProtKB-SubCell"/>
</dbReference>
<dbReference type="FunFam" id="3.30.160.60:FF:000446">
    <property type="entry name" value="Zinc finger protein"/>
    <property type="match status" value="1"/>
</dbReference>
<evidence type="ECO:0000256" key="4">
    <source>
        <dbReference type="ARBA" id="ARBA00022723"/>
    </source>
</evidence>
<evidence type="ECO:0000256" key="13">
    <source>
        <dbReference type="SAM" id="MobiDB-lite"/>
    </source>
</evidence>
<dbReference type="GO" id="GO:0008270">
    <property type="term" value="F:zinc ion binding"/>
    <property type="evidence" value="ECO:0007669"/>
    <property type="project" value="UniProtKB-KW"/>
</dbReference>
<evidence type="ECO:0000259" key="14">
    <source>
        <dbReference type="PROSITE" id="PS50157"/>
    </source>
</evidence>
<dbReference type="FunFam" id="3.30.160.60:FF:000508">
    <property type="entry name" value="Myeloid zinc finger 1"/>
    <property type="match status" value="1"/>
</dbReference>
<dbReference type="STRING" id="48699.ENSPLAP00000007501"/>
<dbReference type="PANTHER" id="PTHR23226:SF416">
    <property type="entry name" value="FI01424P"/>
    <property type="match status" value="1"/>
</dbReference>
<keyword evidence="11" id="KW-0539">Nucleus</keyword>
<feature type="domain" description="C2H2-type" evidence="14">
    <location>
        <begin position="364"/>
        <end position="391"/>
    </location>
</feature>
<accession>A0A3B3U484</accession>
<feature type="region of interest" description="Disordered" evidence="13">
    <location>
        <begin position="124"/>
        <end position="155"/>
    </location>
</feature>
<evidence type="ECO:0000256" key="10">
    <source>
        <dbReference type="ARBA" id="ARBA00023163"/>
    </source>
</evidence>
<dbReference type="Ensembl" id="ENSPLAT00000004460.1">
    <property type="protein sequence ID" value="ENSPLAP00000007501.1"/>
    <property type="gene ID" value="ENSPLAG00000009861.1"/>
</dbReference>
<feature type="domain" description="C2H2-type" evidence="14">
    <location>
        <begin position="336"/>
        <end position="363"/>
    </location>
</feature>
<feature type="domain" description="C2H2-type" evidence="14">
    <location>
        <begin position="280"/>
        <end position="307"/>
    </location>
</feature>
<evidence type="ECO:0000313" key="16">
    <source>
        <dbReference type="Proteomes" id="UP000261500"/>
    </source>
</evidence>
<evidence type="ECO:0000256" key="1">
    <source>
        <dbReference type="ARBA" id="ARBA00003767"/>
    </source>
</evidence>
<protein>
    <recommendedName>
        <fullName evidence="14">C2H2-type domain-containing protein</fullName>
    </recommendedName>
</protein>
<evidence type="ECO:0000256" key="5">
    <source>
        <dbReference type="ARBA" id="ARBA00022737"/>
    </source>
</evidence>
<evidence type="ECO:0000313" key="15">
    <source>
        <dbReference type="Ensembl" id="ENSPLAP00000007501.1"/>
    </source>
</evidence>
<dbReference type="FunFam" id="3.30.160.60:FF:002343">
    <property type="entry name" value="Zinc finger protein 33A"/>
    <property type="match status" value="1"/>
</dbReference>
<dbReference type="InterPro" id="IPR013087">
    <property type="entry name" value="Znf_C2H2_type"/>
</dbReference>
<sequence length="438" mass="49592">MVTVSGSLEIKGEQLELKLEQRNEDDCLPESQRLVKIEAERISQDTKQNLPKHELDSIILNVSGSLEIKEEPVELELDLMKEDDCQLGSQQMVKAEAEGISQDDNQEVFKQEISTVMVADSGSLQLKLEPGERDPEYLKEEDEGSGPQQMGKKEADNIAQEVLKQENETLTVTASGDESEYQQPELNGKKILCQNIVKAEHHQDIKTEKASGSSRNEQQQKRAQKSRGQCDDEEKMIKDKKNDKVKKCEKPFSCVTCRRSFNRKNSLNIHIRTHTGEKPFLCPRCGRNFTSKSSLNGHVRSQTGEEPFTCKICGKVFCLKRSLSRHIKSHTIAKNLSCEGCGKVFICKTTLTWHMKIHTGEKPFPCVTCGESFQESCLLTNHTRVHKGKKPFCCTICGKSFTRRTHLNIHIRNHTGEKPFPCGKSFSKKTMKFLGFKS</sequence>
<dbReference type="Gene3D" id="3.30.160.60">
    <property type="entry name" value="Classic Zinc Finger"/>
    <property type="match status" value="6"/>
</dbReference>
<evidence type="ECO:0000256" key="12">
    <source>
        <dbReference type="PROSITE-ProRule" id="PRU00042"/>
    </source>
</evidence>
<comment type="function">
    <text evidence="1">May be involved in transcriptional regulation.</text>
</comment>
<keyword evidence="10" id="KW-0804">Transcription</keyword>
<keyword evidence="4" id="KW-0479">Metal-binding</keyword>
<evidence type="ECO:0000256" key="3">
    <source>
        <dbReference type="ARBA" id="ARBA00006991"/>
    </source>
</evidence>
<feature type="domain" description="C2H2-type" evidence="14">
    <location>
        <begin position="308"/>
        <end position="335"/>
    </location>
</feature>
<dbReference type="InterPro" id="IPR036236">
    <property type="entry name" value="Znf_C2H2_sf"/>
</dbReference>
<keyword evidence="5" id="KW-0677">Repeat</keyword>
<feature type="domain" description="C2H2-type" evidence="14">
    <location>
        <begin position="252"/>
        <end position="279"/>
    </location>
</feature>
<dbReference type="GO" id="GO:0000978">
    <property type="term" value="F:RNA polymerase II cis-regulatory region sequence-specific DNA binding"/>
    <property type="evidence" value="ECO:0007669"/>
    <property type="project" value="TreeGrafter"/>
</dbReference>
<dbReference type="AlphaFoldDB" id="A0A3B3U484"/>
<dbReference type="SUPFAM" id="SSF57667">
    <property type="entry name" value="beta-beta-alpha zinc fingers"/>
    <property type="match status" value="4"/>
</dbReference>
<reference evidence="15" key="2">
    <citation type="submission" date="2025-09" db="UniProtKB">
        <authorList>
            <consortium name="Ensembl"/>
        </authorList>
    </citation>
    <scope>IDENTIFICATION</scope>
</reference>
<feature type="domain" description="C2H2-type" evidence="14">
    <location>
        <begin position="392"/>
        <end position="419"/>
    </location>
</feature>
<dbReference type="FunFam" id="3.30.160.60:FF:001384">
    <property type="entry name" value="Zinc finger protein"/>
    <property type="match status" value="1"/>
</dbReference>
<comment type="similarity">
    <text evidence="3">Belongs to the krueppel C2H2-type zinc-finger protein family.</text>
</comment>
<comment type="subcellular location">
    <subcellularLocation>
        <location evidence="2">Nucleus</location>
    </subcellularLocation>
</comment>
<dbReference type="PROSITE" id="PS50157">
    <property type="entry name" value="ZINC_FINGER_C2H2_2"/>
    <property type="match status" value="6"/>
</dbReference>
<evidence type="ECO:0000256" key="8">
    <source>
        <dbReference type="ARBA" id="ARBA00023015"/>
    </source>
</evidence>
<keyword evidence="6 12" id="KW-0863">Zinc-finger</keyword>
<evidence type="ECO:0000256" key="7">
    <source>
        <dbReference type="ARBA" id="ARBA00022833"/>
    </source>
</evidence>
<keyword evidence="8" id="KW-0805">Transcription regulation</keyword>
<organism evidence="15 16">
    <name type="scientific">Poecilia latipinna</name>
    <name type="common">sailfin molly</name>
    <dbReference type="NCBI Taxonomy" id="48699"/>
    <lineage>
        <taxon>Eukaryota</taxon>
        <taxon>Metazoa</taxon>
        <taxon>Chordata</taxon>
        <taxon>Craniata</taxon>
        <taxon>Vertebrata</taxon>
        <taxon>Euteleostomi</taxon>
        <taxon>Actinopterygii</taxon>
        <taxon>Neopterygii</taxon>
        <taxon>Teleostei</taxon>
        <taxon>Neoteleostei</taxon>
        <taxon>Acanthomorphata</taxon>
        <taxon>Ovalentaria</taxon>
        <taxon>Atherinomorphae</taxon>
        <taxon>Cyprinodontiformes</taxon>
        <taxon>Poeciliidae</taxon>
        <taxon>Poeciliinae</taxon>
        <taxon>Poecilia</taxon>
    </lineage>
</organism>